<evidence type="ECO:0000259" key="7">
    <source>
        <dbReference type="PROSITE" id="PS50850"/>
    </source>
</evidence>
<organism evidence="8 9">
    <name type="scientific">Diaporthe vaccinii</name>
    <dbReference type="NCBI Taxonomy" id="105482"/>
    <lineage>
        <taxon>Eukaryota</taxon>
        <taxon>Fungi</taxon>
        <taxon>Dikarya</taxon>
        <taxon>Ascomycota</taxon>
        <taxon>Pezizomycotina</taxon>
        <taxon>Sordariomycetes</taxon>
        <taxon>Sordariomycetidae</taxon>
        <taxon>Diaporthales</taxon>
        <taxon>Diaporthaceae</taxon>
        <taxon>Diaporthe</taxon>
        <taxon>Diaporthe eres species complex</taxon>
    </lineage>
</organism>
<dbReference type="PROSITE" id="PS50850">
    <property type="entry name" value="MFS"/>
    <property type="match status" value="1"/>
</dbReference>
<accession>A0ABR4ESM1</accession>
<evidence type="ECO:0000313" key="8">
    <source>
        <dbReference type="EMBL" id="KAL2285296.1"/>
    </source>
</evidence>
<sequence length="141" mass="15217">MTSQLEEKTLPSNDHSLVQAVGEGGSDGSPTNADGDDTPSYEYLQGLRFWLVTTSLAVMVFMVNLEITVVTTSLVTISQELGGFDKSSWVVSGYLLGYVAVIVVFAKLSDIFGRKPIYLLSMSFFIIFSAACSAAQIMAQL</sequence>
<evidence type="ECO:0000256" key="1">
    <source>
        <dbReference type="ARBA" id="ARBA00004141"/>
    </source>
</evidence>
<dbReference type="Proteomes" id="UP001600888">
    <property type="component" value="Unassembled WGS sequence"/>
</dbReference>
<keyword evidence="4 6" id="KW-0472">Membrane</keyword>
<dbReference type="InterPro" id="IPR020846">
    <property type="entry name" value="MFS_dom"/>
</dbReference>
<protein>
    <recommendedName>
        <fullName evidence="7">Major facilitator superfamily (MFS) profile domain-containing protein</fullName>
    </recommendedName>
</protein>
<comment type="subcellular location">
    <subcellularLocation>
        <location evidence="1">Membrane</location>
        <topology evidence="1">Multi-pass membrane protein</topology>
    </subcellularLocation>
</comment>
<dbReference type="SUPFAM" id="SSF103473">
    <property type="entry name" value="MFS general substrate transporter"/>
    <property type="match status" value="1"/>
</dbReference>
<feature type="transmembrane region" description="Helical" evidence="6">
    <location>
        <begin position="117"/>
        <end position="139"/>
    </location>
</feature>
<keyword evidence="2 6" id="KW-0812">Transmembrane</keyword>
<name>A0ABR4ESM1_9PEZI</name>
<feature type="transmembrane region" description="Helical" evidence="6">
    <location>
        <begin position="49"/>
        <end position="75"/>
    </location>
</feature>
<dbReference type="PANTHER" id="PTHR23501">
    <property type="entry name" value="MAJOR FACILITATOR SUPERFAMILY"/>
    <property type="match status" value="1"/>
</dbReference>
<feature type="domain" description="Major facilitator superfamily (MFS) profile" evidence="7">
    <location>
        <begin position="52"/>
        <end position="141"/>
    </location>
</feature>
<dbReference type="Gene3D" id="1.20.1720.10">
    <property type="entry name" value="Multidrug resistance protein D"/>
    <property type="match status" value="1"/>
</dbReference>
<dbReference type="InterPro" id="IPR011701">
    <property type="entry name" value="MFS"/>
</dbReference>
<evidence type="ECO:0000256" key="4">
    <source>
        <dbReference type="ARBA" id="ARBA00023136"/>
    </source>
</evidence>
<evidence type="ECO:0000256" key="3">
    <source>
        <dbReference type="ARBA" id="ARBA00022989"/>
    </source>
</evidence>
<dbReference type="Pfam" id="PF07690">
    <property type="entry name" value="MFS_1"/>
    <property type="match status" value="1"/>
</dbReference>
<evidence type="ECO:0000256" key="6">
    <source>
        <dbReference type="SAM" id="Phobius"/>
    </source>
</evidence>
<dbReference type="PANTHER" id="PTHR23501:SF43">
    <property type="entry name" value="MULTIDRUG TRANSPORTER, PUTATIVE (AFU_ORTHOLOGUE AFUA_6G03040)-RELATED"/>
    <property type="match status" value="1"/>
</dbReference>
<reference evidence="8 9" key="1">
    <citation type="submission" date="2024-03" db="EMBL/GenBank/DDBJ databases">
        <title>A high-quality draft genome sequence of Diaporthe vaccinii, a causative agent of upright dieback and viscid rot disease in cranberry plants.</title>
        <authorList>
            <person name="Sarrasin M."/>
            <person name="Lang B.F."/>
            <person name="Burger G."/>
        </authorList>
    </citation>
    <scope>NUCLEOTIDE SEQUENCE [LARGE SCALE GENOMIC DNA]</scope>
    <source>
        <strain evidence="8 9">IS7</strain>
    </source>
</reference>
<gene>
    <name evidence="8" type="ORF">FJTKL_08245</name>
</gene>
<proteinExistence type="predicted"/>
<dbReference type="InterPro" id="IPR036259">
    <property type="entry name" value="MFS_trans_sf"/>
</dbReference>
<feature type="region of interest" description="Disordered" evidence="5">
    <location>
        <begin position="1"/>
        <end position="37"/>
    </location>
</feature>
<keyword evidence="3 6" id="KW-1133">Transmembrane helix</keyword>
<feature type="transmembrane region" description="Helical" evidence="6">
    <location>
        <begin position="87"/>
        <end position="105"/>
    </location>
</feature>
<dbReference type="EMBL" id="JBAWTH010000031">
    <property type="protein sequence ID" value="KAL2285296.1"/>
    <property type="molecule type" value="Genomic_DNA"/>
</dbReference>
<evidence type="ECO:0000256" key="2">
    <source>
        <dbReference type="ARBA" id="ARBA00022692"/>
    </source>
</evidence>
<evidence type="ECO:0000313" key="9">
    <source>
        <dbReference type="Proteomes" id="UP001600888"/>
    </source>
</evidence>
<evidence type="ECO:0000256" key="5">
    <source>
        <dbReference type="SAM" id="MobiDB-lite"/>
    </source>
</evidence>
<keyword evidence="9" id="KW-1185">Reference proteome</keyword>
<comment type="caution">
    <text evidence="8">The sequence shown here is derived from an EMBL/GenBank/DDBJ whole genome shotgun (WGS) entry which is preliminary data.</text>
</comment>